<dbReference type="InterPro" id="IPR018511">
    <property type="entry name" value="Hemolysin-typ_Ca-bd_CS"/>
</dbReference>
<keyword evidence="2" id="KW-0964">Secreted</keyword>
<dbReference type="InterPro" id="IPR035940">
    <property type="entry name" value="CAP_sf"/>
</dbReference>
<evidence type="ECO:0000313" key="4">
    <source>
        <dbReference type="EMBL" id="MFB2894732.1"/>
    </source>
</evidence>
<dbReference type="InterPro" id="IPR001343">
    <property type="entry name" value="Hemolysn_Ca-bd"/>
</dbReference>
<dbReference type="SUPFAM" id="SSF51120">
    <property type="entry name" value="beta-Roll"/>
    <property type="match status" value="1"/>
</dbReference>
<dbReference type="SUPFAM" id="SSF55797">
    <property type="entry name" value="PR-1-like"/>
    <property type="match status" value="1"/>
</dbReference>
<dbReference type="Pfam" id="PF00188">
    <property type="entry name" value="CAP"/>
    <property type="match status" value="1"/>
</dbReference>
<evidence type="ECO:0000256" key="2">
    <source>
        <dbReference type="ARBA" id="ARBA00022525"/>
    </source>
</evidence>
<accession>A0ABV4XTF8</accession>
<dbReference type="EMBL" id="JBHFNR010000126">
    <property type="protein sequence ID" value="MFB2894732.1"/>
    <property type="molecule type" value="Genomic_DNA"/>
</dbReference>
<evidence type="ECO:0000313" key="5">
    <source>
        <dbReference type="Proteomes" id="UP001576784"/>
    </source>
</evidence>
<dbReference type="PANTHER" id="PTHR38340:SF1">
    <property type="entry name" value="S-LAYER PROTEIN"/>
    <property type="match status" value="1"/>
</dbReference>
<dbReference type="PRINTS" id="PR00313">
    <property type="entry name" value="CABNDNGRPT"/>
</dbReference>
<dbReference type="RefSeq" id="WP_413264376.1">
    <property type="nucleotide sequence ID" value="NZ_JBHFNR010000126.1"/>
</dbReference>
<dbReference type="InterPro" id="IPR050557">
    <property type="entry name" value="RTX_toxin/Mannuronan_C5-epim"/>
</dbReference>
<comment type="subcellular location">
    <subcellularLocation>
        <location evidence="1">Secreted</location>
    </subcellularLocation>
</comment>
<feature type="domain" description="SCP" evidence="3">
    <location>
        <begin position="22"/>
        <end position="132"/>
    </location>
</feature>
<evidence type="ECO:0000259" key="3">
    <source>
        <dbReference type="Pfam" id="PF00188"/>
    </source>
</evidence>
<dbReference type="PROSITE" id="PS00330">
    <property type="entry name" value="HEMOLYSIN_CALCIUM"/>
    <property type="match status" value="2"/>
</dbReference>
<organism evidence="4 5">
    <name type="scientific">Floridaenema flaviceps BLCC-F50</name>
    <dbReference type="NCBI Taxonomy" id="3153642"/>
    <lineage>
        <taxon>Bacteria</taxon>
        <taxon>Bacillati</taxon>
        <taxon>Cyanobacteriota</taxon>
        <taxon>Cyanophyceae</taxon>
        <taxon>Oscillatoriophycideae</taxon>
        <taxon>Aerosakkonematales</taxon>
        <taxon>Aerosakkonemataceae</taxon>
        <taxon>Floridanema</taxon>
        <taxon>Floridanema flaviceps</taxon>
    </lineage>
</organism>
<name>A0ABV4XTF8_9CYAN</name>
<dbReference type="Gene3D" id="3.40.33.10">
    <property type="entry name" value="CAP"/>
    <property type="match status" value="1"/>
</dbReference>
<keyword evidence="5" id="KW-1185">Reference proteome</keyword>
<dbReference type="Proteomes" id="UP001576784">
    <property type="component" value="Unassembled WGS sequence"/>
</dbReference>
<dbReference type="Pfam" id="PF00353">
    <property type="entry name" value="HemolysinCabind"/>
    <property type="match status" value="3"/>
</dbReference>
<dbReference type="Gene3D" id="2.150.10.10">
    <property type="entry name" value="Serralysin-like metalloprotease, C-terminal"/>
    <property type="match status" value="2"/>
</dbReference>
<sequence>MAVNIYSNLPGDGFESEETKLYNLINEYRTQNGLAPIAASKALSIVANRHVQDLAENIGTLTHSWSDAVYDPNNPSTYSAMWTAPQRFNTGYSGNGYENAFGGSGNYVATATDALQGWKNSPSHNAVILNQGMWQNLKWNALGVGLYKGYAVIWFGEQTDPTGTPALTTASNPILGTEGNDTLFGTIGNDTIQGLGGNDQIFGSDGNDVLFGNLGNDLLNGNLGNDTLYGGQDSDNLYGGKGEDVLYGNLGNDFLYGNIGKDTLYGGKENDILYGGQDNDVLFGDVGKDTLFGDFGADILTGGEGSDIFGLQLDKGTDVITDFADGIDFLGLSGGLSFANLSITQGTGSDAANTLISSNGQLLAVLQGVQSTSITQADFTIL</sequence>
<evidence type="ECO:0000256" key="1">
    <source>
        <dbReference type="ARBA" id="ARBA00004613"/>
    </source>
</evidence>
<gene>
    <name evidence="4" type="ORF">ACE1CI_17625</name>
</gene>
<protein>
    <submittedName>
        <fullName evidence="4">CAP domain-containing protein</fullName>
    </submittedName>
</protein>
<dbReference type="CDD" id="cd05379">
    <property type="entry name" value="CAP_bacterial"/>
    <property type="match status" value="1"/>
</dbReference>
<dbReference type="InterPro" id="IPR011049">
    <property type="entry name" value="Serralysin-like_metalloprot_C"/>
</dbReference>
<dbReference type="InterPro" id="IPR014044">
    <property type="entry name" value="CAP_dom"/>
</dbReference>
<proteinExistence type="predicted"/>
<comment type="caution">
    <text evidence="4">The sequence shown here is derived from an EMBL/GenBank/DDBJ whole genome shotgun (WGS) entry which is preliminary data.</text>
</comment>
<dbReference type="PANTHER" id="PTHR38340">
    <property type="entry name" value="S-LAYER PROTEIN"/>
    <property type="match status" value="1"/>
</dbReference>
<reference evidence="4 5" key="1">
    <citation type="submission" date="2024-09" db="EMBL/GenBank/DDBJ databases">
        <title>Floridaenema gen nov. (Aerosakkonemataceae, Aerosakkonematales ord. nov., Cyanobacteria) from benthic tropical and subtropical fresh waters, with the description of four new species.</title>
        <authorList>
            <person name="Moretto J.A."/>
            <person name="Berthold D.E."/>
            <person name="Lefler F.W."/>
            <person name="Huang I.-S."/>
            <person name="Laughinghouse H. IV."/>
        </authorList>
    </citation>
    <scope>NUCLEOTIDE SEQUENCE [LARGE SCALE GENOMIC DNA]</scope>
    <source>
        <strain evidence="4 5">BLCC-F50</strain>
    </source>
</reference>